<dbReference type="KEGG" id="sper:EW093_01870"/>
<evidence type="ECO:0000313" key="1">
    <source>
        <dbReference type="EMBL" id="QEN03501.1"/>
    </source>
</evidence>
<organism evidence="1 2">
    <name type="scientific">Thiospirochaeta perfilievii</name>
    <dbReference type="NCBI Taxonomy" id="252967"/>
    <lineage>
        <taxon>Bacteria</taxon>
        <taxon>Pseudomonadati</taxon>
        <taxon>Spirochaetota</taxon>
        <taxon>Spirochaetia</taxon>
        <taxon>Spirochaetales</taxon>
        <taxon>Spirochaetaceae</taxon>
        <taxon>Thiospirochaeta</taxon>
    </lineage>
</organism>
<dbReference type="EMBL" id="CP035807">
    <property type="protein sequence ID" value="QEN03501.1"/>
    <property type="molecule type" value="Genomic_DNA"/>
</dbReference>
<gene>
    <name evidence="1" type="ORF">EW093_01870</name>
</gene>
<dbReference type="RefSeq" id="WP_149566759.1">
    <property type="nucleotide sequence ID" value="NZ_CP035807.1"/>
</dbReference>
<dbReference type="AlphaFoldDB" id="A0A5C1Q7T1"/>
<evidence type="ECO:0000313" key="2">
    <source>
        <dbReference type="Proteomes" id="UP000323824"/>
    </source>
</evidence>
<reference evidence="1 2" key="2">
    <citation type="submission" date="2019-09" db="EMBL/GenBank/DDBJ databases">
        <title>Complete Genome Sequence and Methylome Analysis of free living Spirochaetas.</title>
        <authorList>
            <person name="Leshcheva N."/>
            <person name="Mikheeva N."/>
        </authorList>
    </citation>
    <scope>NUCLEOTIDE SEQUENCE [LARGE SCALE GENOMIC DNA]</scope>
    <source>
        <strain evidence="1 2">P</strain>
    </source>
</reference>
<accession>A0A5C1Q7T1</accession>
<dbReference type="Proteomes" id="UP000323824">
    <property type="component" value="Chromosome"/>
</dbReference>
<reference evidence="1 2" key="1">
    <citation type="submission" date="2019-02" db="EMBL/GenBank/DDBJ databases">
        <authorList>
            <person name="Fomenkov A."/>
            <person name="Dubinina G."/>
            <person name="Grabovich M."/>
            <person name="Vincze T."/>
            <person name="Roberts R.J."/>
        </authorList>
    </citation>
    <scope>NUCLEOTIDE SEQUENCE [LARGE SCALE GENOMIC DNA]</scope>
    <source>
        <strain evidence="1 2">P</strain>
    </source>
</reference>
<name>A0A5C1Q7T1_9SPIO</name>
<sequence length="224" mass="23942">MSIDAPTYLFSAGFAELSALAGIGGQTDNLDSFLSGSLSFATITNHDTNDVFKATYANYSTNGKGLGIGFGVDVGISEFYAKLPRHLSQRKVAETLIGPYTDNIRNLVLGSTHNISSGDWKGRGVSLGIPGIKLSNGKEIKLGKGFFIGSAQLNGYTELIGDVVPFSQDKLKRQFYSAMTEGASGTTAGRGGAGNVFNGMSAWEYSLLRNKQHAEWGYNKVFNK</sequence>
<protein>
    <submittedName>
        <fullName evidence="1">Uncharacterized protein</fullName>
    </submittedName>
</protein>
<proteinExistence type="predicted"/>
<keyword evidence="2" id="KW-1185">Reference proteome</keyword>